<reference evidence="7" key="1">
    <citation type="submission" date="2019-04" db="EMBL/GenBank/DDBJ databases">
        <title>Evolution of Biomass-Degrading Anaerobic Consortia Revealed by Metagenomics.</title>
        <authorList>
            <person name="Peng X."/>
        </authorList>
    </citation>
    <scope>NUCLEOTIDE SEQUENCE</scope>
    <source>
        <strain evidence="7">SIG311</strain>
    </source>
</reference>
<dbReference type="CDD" id="cd16332">
    <property type="entry name" value="Prp-like"/>
    <property type="match status" value="1"/>
</dbReference>
<accession>A0A927UCM4</accession>
<sequence>MVSVIITKSGAEFKQVSLDGHAGDVEAGQNIVCAAVSVLAINTFNSIERFTDDAFSVDAAEDGGHLVMTFPEPLSDKSKLLLDSMLLGLDEIQKQYGDEYISLQYKEV</sequence>
<comment type="caution">
    <text evidence="7">The sequence shown here is derived from an EMBL/GenBank/DDBJ whole genome shotgun (WGS) entry which is preliminary data.</text>
</comment>
<comment type="similarity">
    <text evidence="5">Belongs to the Prp family.</text>
</comment>
<evidence type="ECO:0000313" key="8">
    <source>
        <dbReference type="Proteomes" id="UP000766246"/>
    </source>
</evidence>
<dbReference type="PANTHER" id="PTHR39178">
    <property type="entry name" value="HYPOTHETICAL RIBOSOME-ASSOCIATED PROTEIN"/>
    <property type="match status" value="1"/>
</dbReference>
<proteinExistence type="inferred from homology"/>
<dbReference type="GO" id="GO:0006508">
    <property type="term" value="P:proteolysis"/>
    <property type="evidence" value="ECO:0007669"/>
    <property type="project" value="UniProtKB-KW"/>
</dbReference>
<evidence type="ECO:0000313" key="7">
    <source>
        <dbReference type="EMBL" id="MBE5919879.1"/>
    </source>
</evidence>
<dbReference type="SUPFAM" id="SSF118010">
    <property type="entry name" value="TM1457-like"/>
    <property type="match status" value="1"/>
</dbReference>
<dbReference type="Gene3D" id="3.30.70.1490">
    <property type="entry name" value="Cysteine protease Prp"/>
    <property type="match status" value="1"/>
</dbReference>
<dbReference type="EMBL" id="SVER01000020">
    <property type="protein sequence ID" value="MBE5919879.1"/>
    <property type="molecule type" value="Genomic_DNA"/>
</dbReference>
<evidence type="ECO:0000256" key="2">
    <source>
        <dbReference type="ARBA" id="ARBA00022670"/>
    </source>
</evidence>
<dbReference type="PANTHER" id="PTHR39178:SF1">
    <property type="entry name" value="RIBOSOMAL-PROCESSING CYSTEINE PROTEASE PRP"/>
    <property type="match status" value="1"/>
</dbReference>
<dbReference type="GO" id="GO:0042254">
    <property type="term" value="P:ribosome biogenesis"/>
    <property type="evidence" value="ECO:0007669"/>
    <property type="project" value="UniProtKB-KW"/>
</dbReference>
<evidence type="ECO:0000256" key="1">
    <source>
        <dbReference type="ARBA" id="ARBA00022517"/>
    </source>
</evidence>
<organism evidence="7 8">
    <name type="scientific">Pseudobutyrivibrio ruminis</name>
    <dbReference type="NCBI Taxonomy" id="46206"/>
    <lineage>
        <taxon>Bacteria</taxon>
        <taxon>Bacillati</taxon>
        <taxon>Bacillota</taxon>
        <taxon>Clostridia</taxon>
        <taxon>Lachnospirales</taxon>
        <taxon>Lachnospiraceae</taxon>
        <taxon>Pseudobutyrivibrio</taxon>
    </lineage>
</organism>
<gene>
    <name evidence="7" type="ORF">E7272_08540</name>
</gene>
<evidence type="ECO:0000256" key="5">
    <source>
        <dbReference type="ARBA" id="ARBA00044503"/>
    </source>
</evidence>
<dbReference type="GO" id="GO:0008234">
    <property type="term" value="F:cysteine-type peptidase activity"/>
    <property type="evidence" value="ECO:0007669"/>
    <property type="project" value="UniProtKB-KW"/>
</dbReference>
<keyword evidence="3" id="KW-0378">Hydrolase</keyword>
<dbReference type="InterPro" id="IPR007422">
    <property type="entry name" value="Peptidase_Prp"/>
</dbReference>
<dbReference type="Proteomes" id="UP000766246">
    <property type="component" value="Unassembled WGS sequence"/>
</dbReference>
<protein>
    <recommendedName>
        <fullName evidence="6">Ribosomal processing cysteine protease Prp</fullName>
    </recommendedName>
</protein>
<keyword evidence="4" id="KW-0788">Thiol protease</keyword>
<dbReference type="AlphaFoldDB" id="A0A927UCM4"/>
<evidence type="ECO:0000256" key="4">
    <source>
        <dbReference type="ARBA" id="ARBA00022807"/>
    </source>
</evidence>
<evidence type="ECO:0000256" key="3">
    <source>
        <dbReference type="ARBA" id="ARBA00022801"/>
    </source>
</evidence>
<keyword evidence="2 7" id="KW-0645">Protease</keyword>
<keyword evidence="1" id="KW-0690">Ribosome biogenesis</keyword>
<evidence type="ECO:0000256" key="6">
    <source>
        <dbReference type="ARBA" id="ARBA00044538"/>
    </source>
</evidence>
<dbReference type="InterPro" id="IPR036764">
    <property type="entry name" value="Peptidase_Prp_sf"/>
</dbReference>
<dbReference type="Pfam" id="PF04327">
    <property type="entry name" value="Peptidase_Prp"/>
    <property type="match status" value="1"/>
</dbReference>
<name>A0A927UCM4_9FIRM</name>